<dbReference type="InterPro" id="IPR001680">
    <property type="entry name" value="WD40_rpt"/>
</dbReference>
<dbReference type="InterPro" id="IPR000157">
    <property type="entry name" value="TIR_dom"/>
</dbReference>
<reference evidence="6 7" key="1">
    <citation type="submission" date="2021-03" db="EMBL/GenBank/DDBJ databases">
        <title>Whole genome shotgun sequence of Actinoplanes toevensis NBRC 105298.</title>
        <authorList>
            <person name="Komaki H."/>
            <person name="Tamura T."/>
        </authorList>
    </citation>
    <scope>NUCLEOTIDE SEQUENCE [LARGE SCALE GENOMIC DNA]</scope>
    <source>
        <strain evidence="6 7">NBRC 105298</strain>
    </source>
</reference>
<dbReference type="Gene3D" id="2.130.10.10">
    <property type="entry name" value="YVTN repeat-like/Quinoprotein amine dehydrogenase"/>
    <property type="match status" value="4"/>
</dbReference>
<dbReference type="Pfam" id="PF13676">
    <property type="entry name" value="TIR_2"/>
    <property type="match status" value="1"/>
</dbReference>
<dbReference type="Gene3D" id="3.40.50.10140">
    <property type="entry name" value="Toll/interleukin-1 receptor homology (TIR) domain"/>
    <property type="match status" value="1"/>
</dbReference>
<dbReference type="PROSITE" id="PS50104">
    <property type="entry name" value="TIR"/>
    <property type="match status" value="1"/>
</dbReference>
<dbReference type="PROSITE" id="PS50082">
    <property type="entry name" value="WD_REPEATS_2"/>
    <property type="match status" value="4"/>
</dbReference>
<comment type="caution">
    <text evidence="6">The sequence shown here is derived from an EMBL/GenBank/DDBJ whole genome shotgun (WGS) entry which is preliminary data.</text>
</comment>
<dbReference type="AlphaFoldDB" id="A0A919TCE6"/>
<dbReference type="GO" id="GO:0007165">
    <property type="term" value="P:signal transduction"/>
    <property type="evidence" value="ECO:0007669"/>
    <property type="project" value="InterPro"/>
</dbReference>
<keyword evidence="4" id="KW-0812">Transmembrane</keyword>
<feature type="transmembrane region" description="Helical" evidence="4">
    <location>
        <begin position="194"/>
        <end position="216"/>
    </location>
</feature>
<evidence type="ECO:0000313" key="7">
    <source>
        <dbReference type="Proteomes" id="UP000677082"/>
    </source>
</evidence>
<feature type="repeat" description="WD" evidence="3">
    <location>
        <begin position="543"/>
        <end position="575"/>
    </location>
</feature>
<dbReference type="InterPro" id="IPR015943">
    <property type="entry name" value="WD40/YVTN_repeat-like_dom_sf"/>
</dbReference>
<protein>
    <recommendedName>
        <fullName evidence="5">TIR domain-containing protein</fullName>
    </recommendedName>
</protein>
<dbReference type="Pfam" id="PF00400">
    <property type="entry name" value="WD40"/>
    <property type="match status" value="4"/>
</dbReference>
<evidence type="ECO:0000256" key="3">
    <source>
        <dbReference type="PROSITE-ProRule" id="PRU00221"/>
    </source>
</evidence>
<evidence type="ECO:0000313" key="6">
    <source>
        <dbReference type="EMBL" id="GIM91840.1"/>
    </source>
</evidence>
<dbReference type="SMART" id="SM00255">
    <property type="entry name" value="TIR"/>
    <property type="match status" value="1"/>
</dbReference>
<feature type="domain" description="TIR" evidence="5">
    <location>
        <begin position="6"/>
        <end position="152"/>
    </location>
</feature>
<dbReference type="PROSITE" id="PS00678">
    <property type="entry name" value="WD_REPEATS_1"/>
    <property type="match status" value="1"/>
</dbReference>
<dbReference type="SMART" id="SM00320">
    <property type="entry name" value="WD40"/>
    <property type="match status" value="10"/>
</dbReference>
<dbReference type="EMBL" id="BOQN01000050">
    <property type="protein sequence ID" value="GIM91840.1"/>
    <property type="molecule type" value="Genomic_DNA"/>
</dbReference>
<evidence type="ECO:0000256" key="2">
    <source>
        <dbReference type="ARBA" id="ARBA00022737"/>
    </source>
</evidence>
<dbReference type="InterPro" id="IPR035897">
    <property type="entry name" value="Toll_tir_struct_dom_sf"/>
</dbReference>
<feature type="repeat" description="WD" evidence="3">
    <location>
        <begin position="371"/>
        <end position="412"/>
    </location>
</feature>
<keyword evidence="1 3" id="KW-0853">WD repeat</keyword>
<dbReference type="PANTHER" id="PTHR22847">
    <property type="entry name" value="WD40 REPEAT PROTEIN"/>
    <property type="match status" value="1"/>
</dbReference>
<dbReference type="InterPro" id="IPR019775">
    <property type="entry name" value="WD40_repeat_CS"/>
</dbReference>
<dbReference type="SUPFAM" id="SSF50998">
    <property type="entry name" value="Quinoprotein alcohol dehydrogenase-like"/>
    <property type="match status" value="1"/>
</dbReference>
<evidence type="ECO:0000256" key="1">
    <source>
        <dbReference type="ARBA" id="ARBA00022574"/>
    </source>
</evidence>
<gene>
    <name evidence="6" type="ORF">Ato02nite_036330</name>
</gene>
<dbReference type="SUPFAM" id="SSF82171">
    <property type="entry name" value="DPP6 N-terminal domain-like"/>
    <property type="match status" value="1"/>
</dbReference>
<dbReference type="Proteomes" id="UP000677082">
    <property type="component" value="Unassembled WGS sequence"/>
</dbReference>
<keyword evidence="2" id="KW-0677">Repeat</keyword>
<keyword evidence="4" id="KW-1133">Transmembrane helix</keyword>
<evidence type="ECO:0000256" key="4">
    <source>
        <dbReference type="SAM" id="Phobius"/>
    </source>
</evidence>
<feature type="repeat" description="WD" evidence="3">
    <location>
        <begin position="642"/>
        <end position="683"/>
    </location>
</feature>
<proteinExistence type="predicted"/>
<dbReference type="PANTHER" id="PTHR22847:SF637">
    <property type="entry name" value="WD REPEAT DOMAIN 5B"/>
    <property type="match status" value="1"/>
</dbReference>
<dbReference type="SUPFAM" id="SSF52200">
    <property type="entry name" value="Toll/Interleukin receptor TIR domain"/>
    <property type="match status" value="1"/>
</dbReference>
<dbReference type="PROSITE" id="PS50294">
    <property type="entry name" value="WD_REPEATS_REGION"/>
    <property type="match status" value="3"/>
</dbReference>
<organism evidence="6 7">
    <name type="scientific">Paractinoplanes toevensis</name>
    <dbReference type="NCBI Taxonomy" id="571911"/>
    <lineage>
        <taxon>Bacteria</taxon>
        <taxon>Bacillati</taxon>
        <taxon>Actinomycetota</taxon>
        <taxon>Actinomycetes</taxon>
        <taxon>Micromonosporales</taxon>
        <taxon>Micromonosporaceae</taxon>
        <taxon>Paractinoplanes</taxon>
    </lineage>
</organism>
<feature type="repeat" description="WD" evidence="3">
    <location>
        <begin position="289"/>
        <end position="329"/>
    </location>
</feature>
<accession>A0A919TCE6</accession>
<sequence>MVAMAERYDAFISYSQSADGRMAPAVQRGLQQLARPWYGRRALWIFRDDTGLAVNAALWPAIQDALDQSAYFILLVSPAAARSQWVNKEIAHWRATKDPRRILPVLTEGEWRWDESAADFGESSAMPPALRGAFVTEPRYLDLRWARSETDLNLRNGRFRLAIASLAAPLHGKPTEDLESEDIRQFRRFARIRATVLAGLTILAVVASTLGVAAYANGRRARQEADRAVREARVAVSRQLAADAKSLAGTDLDLALLLSAEAYRTEPTLQAVDGLVSVSMNEPQLASYLHGHRSAVLALHFTGPATLLSADADGVVMSWDVRSGRGRRLAQLREAAEVVAFSNDGTLLAADETDTAQVRILPVNGGPERGFTGDDEGARALVFGPGDDVLFSGGASGSLREWNVRTGSSTSTALGDNGIHGLAVTPDGRYLAAGDIDGHVRGYDRERRRREDIQSVRGASNGLAFDRTGTRLAIRDSVNSLWLWDRKQHKISAVAPGEKVLDAETREYLTATAAVVFSPDGRSVAATAGRDAALYQLGSPRVFPGQNGRSRSITFDPTGRTVAVGSEDGTITLWSGTGDPPLARRMPGAVSHLRAIAASSDGRVVAATGCSPAAFEDLDEQGFECGAGTVTVWSDGKPRSLPSPHRNFVDALSVSPDGRFLTSGDSDGLMVRWDLGTGRYERLDLGTDGVESLATAPDGLAIVAGDLNGGVLVWDTQRRVRQVIRAGIDISDPSASVDATFSFSMTLSGDGSKVFTAESDGLLHAWDRRTGAERSIEPGLSEDVFSIAADPTRPRVYAGFRGGRVQLWEGLLDRLVSTIIVPDSTGYIAVSGDGTILAVGTEAGVQLWEIATGRRLGTRATMDDSAIEAVTFAGPRAPQQLFTASSDRLLAWDLTPESLIAHACGTANRNLTPAERAAYLPATSTLPTCPGR</sequence>
<keyword evidence="7" id="KW-1185">Reference proteome</keyword>
<dbReference type="InterPro" id="IPR011047">
    <property type="entry name" value="Quinoprotein_ADH-like_sf"/>
</dbReference>
<evidence type="ECO:0000259" key="5">
    <source>
        <dbReference type="PROSITE" id="PS50104"/>
    </source>
</evidence>
<keyword evidence="4" id="KW-0472">Membrane</keyword>
<name>A0A919TCE6_9ACTN</name>